<feature type="compositionally biased region" description="Acidic residues" evidence="1">
    <location>
        <begin position="127"/>
        <end position="137"/>
    </location>
</feature>
<dbReference type="PATRIC" id="fig|1469144.10.peg.1265"/>
<proteinExistence type="predicted"/>
<gene>
    <name evidence="2" type="ORF">LI90_1137</name>
</gene>
<comment type="caution">
    <text evidence="2">The sequence shown here is derived from an EMBL/GenBank/DDBJ whole genome shotgun (WGS) entry which is preliminary data.</text>
</comment>
<dbReference type="EMBL" id="LAXD01000001">
    <property type="protein sequence ID" value="KWW99501.1"/>
    <property type="molecule type" value="Genomic_DNA"/>
</dbReference>
<dbReference type="AlphaFoldDB" id="A0A132MPZ3"/>
<dbReference type="RefSeq" id="WP_066885018.1">
    <property type="nucleotide sequence ID" value="NZ_LAXD01000001.1"/>
</dbReference>
<dbReference type="Proteomes" id="UP000070188">
    <property type="component" value="Unassembled WGS sequence"/>
</dbReference>
<reference evidence="3" key="1">
    <citation type="submission" date="2015-04" db="EMBL/GenBank/DDBJ databases">
        <title>Physiological reanalysis, assessment of diazotrophy, and genome sequences of multiple isolates of Streptomyces thermoautotrophicus.</title>
        <authorList>
            <person name="MacKellar D.C."/>
            <person name="Lieber L."/>
            <person name="Norman J."/>
            <person name="Bolger A."/>
            <person name="Tobin C."/>
            <person name="Murray J.W."/>
            <person name="Chang R."/>
            <person name="Ford T."/>
            <person name="Nguyen P.Q."/>
            <person name="Woodward J."/>
            <person name="Permingeat H."/>
            <person name="Joshi N.S."/>
            <person name="Silver P.A."/>
            <person name="Usadel B."/>
            <person name="Rutherford A.W."/>
            <person name="Friesen M."/>
            <person name="Prell J."/>
        </authorList>
    </citation>
    <scope>NUCLEOTIDE SEQUENCE [LARGE SCALE GENOMIC DNA]</scope>
    <source>
        <strain evidence="3">H1</strain>
    </source>
</reference>
<protein>
    <submittedName>
        <fullName evidence="2">Uncharacterized protein</fullName>
    </submittedName>
</protein>
<accession>A0A132MPZ3</accession>
<evidence type="ECO:0000313" key="2">
    <source>
        <dbReference type="EMBL" id="KWW99501.1"/>
    </source>
</evidence>
<organism evidence="2 3">
    <name type="scientific">Carbonactinospora thermoautotrophica</name>
    <dbReference type="NCBI Taxonomy" id="1469144"/>
    <lineage>
        <taxon>Bacteria</taxon>
        <taxon>Bacillati</taxon>
        <taxon>Actinomycetota</taxon>
        <taxon>Actinomycetes</taxon>
        <taxon>Kitasatosporales</taxon>
        <taxon>Carbonactinosporaceae</taxon>
        <taxon>Carbonactinospora</taxon>
    </lineage>
</organism>
<evidence type="ECO:0000256" key="1">
    <source>
        <dbReference type="SAM" id="MobiDB-lite"/>
    </source>
</evidence>
<feature type="region of interest" description="Disordered" evidence="1">
    <location>
        <begin position="118"/>
        <end position="137"/>
    </location>
</feature>
<name>A0A132MPZ3_9ACTN</name>
<evidence type="ECO:0000313" key="3">
    <source>
        <dbReference type="Proteomes" id="UP000070188"/>
    </source>
</evidence>
<keyword evidence="3" id="KW-1185">Reference proteome</keyword>
<sequence length="137" mass="16442">MVVISFRDMEGRRVREDGRRVIVVWPFTDFNGYRIKPLRKVIWLWWGRYVKRPAKWAIWYVGDAWDPHGPRRHLDGHGIPDMSTVDRVSRPFWWPILWPLAALGRWVHRHCPERPDELDMMRATRDGEEDDETAPGQ</sequence>